<name>A0A937FV18_9BACT</name>
<dbReference type="PANTHER" id="PTHR42878:SF15">
    <property type="entry name" value="BACTERIOPHYTOCHROME"/>
    <property type="match status" value="1"/>
</dbReference>
<keyword evidence="7" id="KW-0547">Nucleotide-binding</keyword>
<evidence type="ECO:0000256" key="3">
    <source>
        <dbReference type="ARBA" id="ARBA00012438"/>
    </source>
</evidence>
<dbReference type="GO" id="GO:0005524">
    <property type="term" value="F:ATP binding"/>
    <property type="evidence" value="ECO:0007669"/>
    <property type="project" value="UniProtKB-KW"/>
</dbReference>
<evidence type="ECO:0000256" key="2">
    <source>
        <dbReference type="ARBA" id="ARBA00004236"/>
    </source>
</evidence>
<feature type="transmembrane region" description="Helical" evidence="12">
    <location>
        <begin position="161"/>
        <end position="183"/>
    </location>
</feature>
<dbReference type="SMART" id="SM00388">
    <property type="entry name" value="HisKA"/>
    <property type="match status" value="1"/>
</dbReference>
<dbReference type="EMBL" id="JAEUGD010000014">
    <property type="protein sequence ID" value="MBL6445513.1"/>
    <property type="molecule type" value="Genomic_DNA"/>
</dbReference>
<gene>
    <name evidence="14" type="ORF">JMN32_04290</name>
</gene>
<evidence type="ECO:0000256" key="11">
    <source>
        <dbReference type="ARBA" id="ARBA00023136"/>
    </source>
</evidence>
<reference evidence="14" key="1">
    <citation type="submission" date="2021-01" db="EMBL/GenBank/DDBJ databases">
        <title>Fulvivirga kasyanovii gen. nov., sp nov., a novel member of the phylum Bacteroidetes isolated from seawater in a mussel farm.</title>
        <authorList>
            <person name="Zhao L.-H."/>
            <person name="Wang Z.-J."/>
        </authorList>
    </citation>
    <scope>NUCLEOTIDE SEQUENCE</scope>
    <source>
        <strain evidence="14">29W222</strain>
    </source>
</reference>
<keyword evidence="5" id="KW-0597">Phosphoprotein</keyword>
<feature type="transmembrane region" description="Helical" evidence="12">
    <location>
        <begin position="28"/>
        <end position="48"/>
    </location>
</feature>
<evidence type="ECO:0000256" key="7">
    <source>
        <dbReference type="ARBA" id="ARBA00022741"/>
    </source>
</evidence>
<keyword evidence="8" id="KW-0418">Kinase</keyword>
<evidence type="ECO:0000259" key="13">
    <source>
        <dbReference type="PROSITE" id="PS50109"/>
    </source>
</evidence>
<evidence type="ECO:0000256" key="12">
    <source>
        <dbReference type="SAM" id="Phobius"/>
    </source>
</evidence>
<dbReference type="PROSITE" id="PS50109">
    <property type="entry name" value="HIS_KIN"/>
    <property type="match status" value="1"/>
</dbReference>
<dbReference type="SUPFAM" id="SSF55874">
    <property type="entry name" value="ATPase domain of HSP90 chaperone/DNA topoisomerase II/histidine kinase"/>
    <property type="match status" value="1"/>
</dbReference>
<evidence type="ECO:0000256" key="10">
    <source>
        <dbReference type="ARBA" id="ARBA00023012"/>
    </source>
</evidence>
<feature type="transmembrane region" description="Helical" evidence="12">
    <location>
        <begin position="189"/>
        <end position="217"/>
    </location>
</feature>
<evidence type="ECO:0000256" key="9">
    <source>
        <dbReference type="ARBA" id="ARBA00022840"/>
    </source>
</evidence>
<dbReference type="InterPro" id="IPR003661">
    <property type="entry name" value="HisK_dim/P_dom"/>
</dbReference>
<dbReference type="GO" id="GO:0000156">
    <property type="term" value="F:phosphorelay response regulator activity"/>
    <property type="evidence" value="ECO:0007669"/>
    <property type="project" value="TreeGrafter"/>
</dbReference>
<dbReference type="GO" id="GO:0030295">
    <property type="term" value="F:protein kinase activator activity"/>
    <property type="evidence" value="ECO:0007669"/>
    <property type="project" value="TreeGrafter"/>
</dbReference>
<dbReference type="InterPro" id="IPR005467">
    <property type="entry name" value="His_kinase_dom"/>
</dbReference>
<comment type="catalytic activity">
    <reaction evidence="1">
        <text>ATP + protein L-histidine = ADP + protein N-phospho-L-histidine.</text>
        <dbReference type="EC" id="2.7.13.3"/>
    </reaction>
</comment>
<feature type="transmembrane region" description="Helical" evidence="12">
    <location>
        <begin position="60"/>
        <end position="82"/>
    </location>
</feature>
<dbReference type="Pfam" id="PF00512">
    <property type="entry name" value="HisKA"/>
    <property type="match status" value="1"/>
</dbReference>
<keyword evidence="12" id="KW-1133">Transmembrane helix</keyword>
<dbReference type="SUPFAM" id="SSF55785">
    <property type="entry name" value="PYP-like sensor domain (PAS domain)"/>
    <property type="match status" value="1"/>
</dbReference>
<dbReference type="RefSeq" id="WP_202855053.1">
    <property type="nucleotide sequence ID" value="NZ_JAEUGD010000014.1"/>
</dbReference>
<evidence type="ECO:0000256" key="4">
    <source>
        <dbReference type="ARBA" id="ARBA00022475"/>
    </source>
</evidence>
<feature type="transmembrane region" description="Helical" evidence="12">
    <location>
        <begin position="136"/>
        <end position="154"/>
    </location>
</feature>
<comment type="caution">
    <text evidence="14">The sequence shown here is derived from an EMBL/GenBank/DDBJ whole genome shotgun (WGS) entry which is preliminary data.</text>
</comment>
<evidence type="ECO:0000313" key="14">
    <source>
        <dbReference type="EMBL" id="MBL6445513.1"/>
    </source>
</evidence>
<dbReference type="InterPro" id="IPR036097">
    <property type="entry name" value="HisK_dim/P_sf"/>
</dbReference>
<dbReference type="CDD" id="cd00082">
    <property type="entry name" value="HisKA"/>
    <property type="match status" value="1"/>
</dbReference>
<comment type="subcellular location">
    <subcellularLocation>
        <location evidence="2">Cell membrane</location>
    </subcellularLocation>
</comment>
<dbReference type="InterPro" id="IPR004358">
    <property type="entry name" value="Sig_transdc_His_kin-like_C"/>
</dbReference>
<protein>
    <recommendedName>
        <fullName evidence="3">histidine kinase</fullName>
        <ecNumber evidence="3">2.7.13.3</ecNumber>
    </recommendedName>
</protein>
<feature type="domain" description="Histidine kinase" evidence="13">
    <location>
        <begin position="445"/>
        <end position="659"/>
    </location>
</feature>
<dbReference type="Gene3D" id="3.30.450.20">
    <property type="entry name" value="PAS domain"/>
    <property type="match status" value="1"/>
</dbReference>
<keyword evidence="9" id="KW-0067">ATP-binding</keyword>
<evidence type="ECO:0000256" key="5">
    <source>
        <dbReference type="ARBA" id="ARBA00022553"/>
    </source>
</evidence>
<dbReference type="SMART" id="SM00387">
    <property type="entry name" value="HATPase_c"/>
    <property type="match status" value="1"/>
</dbReference>
<proteinExistence type="predicted"/>
<feature type="transmembrane region" description="Helical" evidence="12">
    <location>
        <begin position="269"/>
        <end position="289"/>
    </location>
</feature>
<dbReference type="InterPro" id="IPR013656">
    <property type="entry name" value="PAS_4"/>
</dbReference>
<dbReference type="FunFam" id="3.30.565.10:FF:000023">
    <property type="entry name" value="PAS domain-containing sensor histidine kinase"/>
    <property type="match status" value="1"/>
</dbReference>
<accession>A0A937FV18</accession>
<evidence type="ECO:0000256" key="8">
    <source>
        <dbReference type="ARBA" id="ARBA00022777"/>
    </source>
</evidence>
<dbReference type="AlphaFoldDB" id="A0A937FV18"/>
<evidence type="ECO:0000256" key="6">
    <source>
        <dbReference type="ARBA" id="ARBA00022679"/>
    </source>
</evidence>
<dbReference type="GO" id="GO:0005886">
    <property type="term" value="C:plasma membrane"/>
    <property type="evidence" value="ECO:0007669"/>
    <property type="project" value="UniProtKB-SubCell"/>
</dbReference>
<dbReference type="Gene3D" id="3.30.565.10">
    <property type="entry name" value="Histidine kinase-like ATPase, C-terminal domain"/>
    <property type="match status" value="1"/>
</dbReference>
<dbReference type="PANTHER" id="PTHR42878">
    <property type="entry name" value="TWO-COMPONENT HISTIDINE KINASE"/>
    <property type="match status" value="1"/>
</dbReference>
<dbReference type="GO" id="GO:0000155">
    <property type="term" value="F:phosphorelay sensor kinase activity"/>
    <property type="evidence" value="ECO:0007669"/>
    <property type="project" value="InterPro"/>
</dbReference>
<dbReference type="GO" id="GO:0007234">
    <property type="term" value="P:osmosensory signaling via phosphorelay pathway"/>
    <property type="evidence" value="ECO:0007669"/>
    <property type="project" value="TreeGrafter"/>
</dbReference>
<dbReference type="InterPro" id="IPR050351">
    <property type="entry name" value="BphY/WalK/GraS-like"/>
</dbReference>
<dbReference type="InterPro" id="IPR035965">
    <property type="entry name" value="PAS-like_dom_sf"/>
</dbReference>
<organism evidence="14 15">
    <name type="scientific">Fulvivirga marina</name>
    <dbReference type="NCBI Taxonomy" id="2494733"/>
    <lineage>
        <taxon>Bacteria</taxon>
        <taxon>Pseudomonadati</taxon>
        <taxon>Bacteroidota</taxon>
        <taxon>Cytophagia</taxon>
        <taxon>Cytophagales</taxon>
        <taxon>Fulvivirgaceae</taxon>
        <taxon>Fulvivirga</taxon>
    </lineage>
</organism>
<keyword evidence="10" id="KW-0902">Two-component regulatory system</keyword>
<feature type="transmembrane region" description="Helical" evidence="12">
    <location>
        <begin position="89"/>
        <end position="109"/>
    </location>
</feature>
<dbReference type="PRINTS" id="PR00344">
    <property type="entry name" value="BCTRLSENSOR"/>
</dbReference>
<evidence type="ECO:0000256" key="1">
    <source>
        <dbReference type="ARBA" id="ARBA00000085"/>
    </source>
</evidence>
<dbReference type="Pfam" id="PF08448">
    <property type="entry name" value="PAS_4"/>
    <property type="match status" value="1"/>
</dbReference>
<keyword evidence="6" id="KW-0808">Transferase</keyword>
<dbReference type="Proteomes" id="UP000614216">
    <property type="component" value="Unassembled WGS sequence"/>
</dbReference>
<keyword evidence="4" id="KW-1003">Cell membrane</keyword>
<dbReference type="SUPFAM" id="SSF47384">
    <property type="entry name" value="Homodimeric domain of signal transducing histidine kinase"/>
    <property type="match status" value="1"/>
</dbReference>
<dbReference type="Gene3D" id="1.10.287.130">
    <property type="match status" value="1"/>
</dbReference>
<dbReference type="InterPro" id="IPR036890">
    <property type="entry name" value="HATPase_C_sf"/>
</dbReference>
<dbReference type="Pfam" id="PF02518">
    <property type="entry name" value="HATPase_c"/>
    <property type="match status" value="1"/>
</dbReference>
<keyword evidence="15" id="KW-1185">Reference proteome</keyword>
<dbReference type="EC" id="2.7.13.3" evidence="3"/>
<dbReference type="InterPro" id="IPR003594">
    <property type="entry name" value="HATPase_dom"/>
</dbReference>
<keyword evidence="11 12" id="KW-0472">Membrane</keyword>
<feature type="transmembrane region" description="Helical" evidence="12">
    <location>
        <begin position="238"/>
        <end position="257"/>
    </location>
</feature>
<evidence type="ECO:0000313" key="15">
    <source>
        <dbReference type="Proteomes" id="UP000614216"/>
    </source>
</evidence>
<keyword evidence="12" id="KW-0812">Transmembrane</keyword>
<sequence>MKSITSYKNRFSYSSGESFLHEVLKKTAFYISVVVLVLGILVLLGWQFDIALIKRPIPGLAAMNPLTAINFILLEASFLCIVSKFVKQGYWLALAVVVISFFFLVGLMLDFSFQADLILFSGKIKADASHSLSSRMAPNTAMNFVLGGVVILLMKRRKRAVYICQTLSLLIVLIALFSIFGYIYRVGEFYGVLVYIPMSIHTAICFFMFGVEILFFHSDRGVMKELTSPYAGGMVSRILIPLAIIIPGFLGFIRLYLNWKYSFSVELGTAILVVALIVILVLLIWFEALSLNEKDSKRRQAEDEVRLANMLLESTIESHKDVLIFSVDKNLRYLTFNSAFKDATYKAYGTTIRKGERMIDSITIQEEKERASRNCKKAMKGEGLTSIEVYGEFERNYFETRYYPILNDKNDIVGVTVLASNITERKKNDDEIQTLNKELESFSYSVAHDLRAPLRIIDGYSNILIEDCFDDLSNEGQRLLYIISSNAKKMGQLIDDLLNFSKLGRLPVTKSVINTAKLIRSVLDEQLGGVNRSNIEINLGTLEDLYCDDILMRHVFTNLISNALKYTGKKELAVIEIGSSRTDKSVIYWVKDNGAGFDIQYADKLFGVFQRLHKESDFEGTGVGLAIVHRIISKHDGKIWAEAEIDKGATFYFSLPLMK</sequence>